<dbReference type="PANTHER" id="PTHR44329">
    <property type="entry name" value="SERINE/THREONINE-PROTEIN KINASE TNNI3K-RELATED"/>
    <property type="match status" value="1"/>
</dbReference>
<protein>
    <submittedName>
        <fullName evidence="5">Pkinase_Tyr domain-containing protein</fullName>
    </submittedName>
</protein>
<dbReference type="STRING" id="6186.A0A183KXX0"/>
<dbReference type="SUPFAM" id="SSF56112">
    <property type="entry name" value="Protein kinase-like (PK-like)"/>
    <property type="match status" value="1"/>
</dbReference>
<dbReference type="GO" id="GO:0004674">
    <property type="term" value="F:protein serine/threonine kinase activity"/>
    <property type="evidence" value="ECO:0007669"/>
    <property type="project" value="TreeGrafter"/>
</dbReference>
<name>A0A183KXX0_9TREM</name>
<dbReference type="Gene3D" id="1.10.510.10">
    <property type="entry name" value="Transferase(Phosphotransferase) domain 1"/>
    <property type="match status" value="1"/>
</dbReference>
<reference evidence="3 4" key="2">
    <citation type="submission" date="2018-11" db="EMBL/GenBank/DDBJ databases">
        <authorList>
            <consortium name="Pathogen Informatics"/>
        </authorList>
    </citation>
    <scope>NUCLEOTIDE SEQUENCE [LARGE SCALE GENOMIC DNA]</scope>
    <source>
        <strain evidence="3">Dakar</strain>
        <strain evidence="4">Dakar, Senegal</strain>
    </source>
</reference>
<evidence type="ECO:0000256" key="1">
    <source>
        <dbReference type="SAM" id="Phobius"/>
    </source>
</evidence>
<keyword evidence="1" id="KW-1133">Transmembrane helix</keyword>
<evidence type="ECO:0000313" key="4">
    <source>
        <dbReference type="Proteomes" id="UP000279833"/>
    </source>
</evidence>
<keyword evidence="4" id="KW-1185">Reference proteome</keyword>
<dbReference type="AlphaFoldDB" id="A0A183KXX0"/>
<dbReference type="Proteomes" id="UP000279833">
    <property type="component" value="Unassembled WGS sequence"/>
</dbReference>
<dbReference type="InterPro" id="IPR051681">
    <property type="entry name" value="Ser/Thr_Kinases-Pseudokinases"/>
</dbReference>
<reference evidence="5" key="1">
    <citation type="submission" date="2016-06" db="UniProtKB">
        <authorList>
            <consortium name="WormBaseParasite"/>
        </authorList>
    </citation>
    <scope>IDENTIFICATION</scope>
</reference>
<proteinExistence type="predicted"/>
<gene>
    <name evidence="3" type="ORF">SCUD_LOCUS19917</name>
</gene>
<dbReference type="PANTHER" id="PTHR44329:SF214">
    <property type="entry name" value="PROTEIN KINASE DOMAIN-CONTAINING PROTEIN"/>
    <property type="match status" value="1"/>
</dbReference>
<accession>A0A183KXX0</accession>
<evidence type="ECO:0000259" key="2">
    <source>
        <dbReference type="Pfam" id="PF07714"/>
    </source>
</evidence>
<dbReference type="InterPro" id="IPR001245">
    <property type="entry name" value="Ser-Thr/Tyr_kinase_cat_dom"/>
</dbReference>
<dbReference type="EMBL" id="UZAK01043337">
    <property type="protein sequence ID" value="VDP70637.1"/>
    <property type="molecule type" value="Genomic_DNA"/>
</dbReference>
<evidence type="ECO:0000313" key="5">
    <source>
        <dbReference type="WBParaSite" id="SCUD_0001992001-mRNA-1"/>
    </source>
</evidence>
<dbReference type="WBParaSite" id="SCUD_0001992001-mRNA-1">
    <property type="protein sequence ID" value="SCUD_0001992001-mRNA-1"/>
    <property type="gene ID" value="SCUD_0001992001"/>
</dbReference>
<keyword evidence="1" id="KW-0812">Transmembrane</keyword>
<dbReference type="InterPro" id="IPR011009">
    <property type="entry name" value="Kinase-like_dom_sf"/>
</dbReference>
<evidence type="ECO:0000313" key="3">
    <source>
        <dbReference type="EMBL" id="VDP70637.1"/>
    </source>
</evidence>
<dbReference type="Pfam" id="PF07714">
    <property type="entry name" value="PK_Tyr_Ser-Thr"/>
    <property type="match status" value="1"/>
</dbReference>
<keyword evidence="1" id="KW-0472">Membrane</keyword>
<sequence>MWSVLAVATTSAFSASAGMLSGPGALPLLICLMAMLISSIVGEPTLIGRSVGATLMLGGFSGAGRFKCSLKCSAHLFCCSSMLIDIYAMGILLCEMIQLEQPYKKSSSSFYRLAQQVISGVRPDIPQHFIKCCPIALINLMTYCWSSNSNRRPSAEQIVHLTNSYQLSTSLLSLSNEIITNHCNNNNKRTKKKNRSNSLSIYQNDLMNKSFIDKNNCFSHIQSVYSIDFLKVVTCAVIGK</sequence>
<organism evidence="5">
    <name type="scientific">Schistosoma curassoni</name>
    <dbReference type="NCBI Taxonomy" id="6186"/>
    <lineage>
        <taxon>Eukaryota</taxon>
        <taxon>Metazoa</taxon>
        <taxon>Spiralia</taxon>
        <taxon>Lophotrochozoa</taxon>
        <taxon>Platyhelminthes</taxon>
        <taxon>Trematoda</taxon>
        <taxon>Digenea</taxon>
        <taxon>Strigeidida</taxon>
        <taxon>Schistosomatoidea</taxon>
        <taxon>Schistosomatidae</taxon>
        <taxon>Schistosoma</taxon>
    </lineage>
</organism>
<feature type="transmembrane region" description="Helical" evidence="1">
    <location>
        <begin position="24"/>
        <end position="42"/>
    </location>
</feature>
<feature type="domain" description="Serine-threonine/tyrosine-protein kinase catalytic" evidence="2">
    <location>
        <begin position="84"/>
        <end position="160"/>
    </location>
</feature>